<organism evidence="2 3">
    <name type="scientific">Talaromyces pinophilus</name>
    <name type="common">Penicillium pinophilum</name>
    <dbReference type="NCBI Taxonomy" id="128442"/>
    <lineage>
        <taxon>Eukaryota</taxon>
        <taxon>Fungi</taxon>
        <taxon>Dikarya</taxon>
        <taxon>Ascomycota</taxon>
        <taxon>Pezizomycotina</taxon>
        <taxon>Eurotiomycetes</taxon>
        <taxon>Eurotiomycetidae</taxon>
        <taxon>Eurotiales</taxon>
        <taxon>Trichocomaceae</taxon>
        <taxon>Talaromyces</taxon>
        <taxon>Talaromyces sect. Talaromyces</taxon>
    </lineage>
</organism>
<accession>A0A6V8HEI8</accession>
<evidence type="ECO:0000256" key="1">
    <source>
        <dbReference type="SAM" id="MobiDB-lite"/>
    </source>
</evidence>
<protein>
    <submittedName>
        <fullName evidence="2">LEA domain protein</fullName>
    </submittedName>
</protein>
<evidence type="ECO:0000313" key="3">
    <source>
        <dbReference type="Proteomes" id="UP000053095"/>
    </source>
</evidence>
<keyword evidence="3" id="KW-1185">Reference proteome</keyword>
<dbReference type="Proteomes" id="UP000053095">
    <property type="component" value="Unassembled WGS sequence"/>
</dbReference>
<sequence length="112" mass="11933">MAFVTRVVPARSLMTGASFQAYRSFSTTLATQRGPVEAAKDVLKKADRTVSNAAVKGIETGETLTHKAQETMGVKSKEAKGKSKELAGEAKGKAHELEGKAKGKAEELRRGQ</sequence>
<name>A0A6V8HEI8_TALPI</name>
<comment type="caution">
    <text evidence="2">The sequence shown here is derived from an EMBL/GenBank/DDBJ whole genome shotgun (WGS) entry which is preliminary data.</text>
</comment>
<dbReference type="EMBL" id="DF933830">
    <property type="protein sequence ID" value="GAM39713.1"/>
    <property type="molecule type" value="Genomic_DNA"/>
</dbReference>
<reference evidence="3" key="1">
    <citation type="journal article" date="2015" name="Genome Announc.">
        <title>Draft genome sequence of Talaromyces cellulolyticus strain Y-94, a source of lignocellulosic biomass-degrading enzymes.</title>
        <authorList>
            <person name="Fujii T."/>
            <person name="Koike H."/>
            <person name="Sawayama S."/>
            <person name="Yano S."/>
            <person name="Inoue H."/>
        </authorList>
    </citation>
    <scope>NUCLEOTIDE SEQUENCE [LARGE SCALE GENOMIC DNA]</scope>
    <source>
        <strain evidence="3">Y-94</strain>
    </source>
</reference>
<dbReference type="AlphaFoldDB" id="A0A6V8HEI8"/>
<feature type="region of interest" description="Disordered" evidence="1">
    <location>
        <begin position="69"/>
        <end position="112"/>
    </location>
</feature>
<gene>
    <name evidence="2" type="ORF">TCE0_034r11480</name>
</gene>
<evidence type="ECO:0000313" key="2">
    <source>
        <dbReference type="EMBL" id="GAM39713.1"/>
    </source>
</evidence>
<proteinExistence type="predicted"/>